<dbReference type="GO" id="GO:0048189">
    <property type="term" value="C:Lid2 complex"/>
    <property type="evidence" value="ECO:0007669"/>
    <property type="project" value="TreeGrafter"/>
</dbReference>
<organism evidence="8 9">
    <name type="scientific">Glarea lozoyensis (strain ATCC 74030 / MF5533)</name>
    <dbReference type="NCBI Taxonomy" id="1104152"/>
    <lineage>
        <taxon>Eukaryota</taxon>
        <taxon>Fungi</taxon>
        <taxon>Dikarya</taxon>
        <taxon>Ascomycota</taxon>
        <taxon>Pezizomycotina</taxon>
        <taxon>Leotiomycetes</taxon>
        <taxon>Helotiales</taxon>
        <taxon>Helotiaceae</taxon>
        <taxon>Glarea</taxon>
    </lineage>
</organism>
<dbReference type="EMBL" id="AGUE01000059">
    <property type="protein sequence ID" value="EHL01229.1"/>
    <property type="molecule type" value="Genomic_DNA"/>
</dbReference>
<dbReference type="Gene3D" id="1.10.10.60">
    <property type="entry name" value="Homeodomain-like"/>
    <property type="match status" value="1"/>
</dbReference>
<feature type="compositionally biased region" description="Pro residues" evidence="5">
    <location>
        <begin position="547"/>
        <end position="557"/>
    </location>
</feature>
<dbReference type="PANTHER" id="PTHR47672">
    <property type="entry name" value="E3 UBIQUITIN-PROTEIN LIGASE SNT2"/>
    <property type="match status" value="1"/>
</dbReference>
<keyword evidence="4" id="KW-0175">Coiled coil</keyword>
<accession>H0EJS0</accession>
<dbReference type="InterPro" id="IPR043151">
    <property type="entry name" value="BAH_sf"/>
</dbReference>
<evidence type="ECO:0000259" key="7">
    <source>
        <dbReference type="PROSITE" id="PS51293"/>
    </source>
</evidence>
<dbReference type="InterPro" id="IPR011011">
    <property type="entry name" value="Znf_FYVE_PHD"/>
</dbReference>
<dbReference type="GO" id="GO:0008270">
    <property type="term" value="F:zinc ion binding"/>
    <property type="evidence" value="ECO:0007669"/>
    <property type="project" value="UniProtKB-KW"/>
</dbReference>
<dbReference type="HOGENOM" id="CLU_001514_0_0_1"/>
<feature type="region of interest" description="Disordered" evidence="5">
    <location>
        <begin position="475"/>
        <end position="558"/>
    </location>
</feature>
<evidence type="ECO:0000259" key="6">
    <source>
        <dbReference type="PROSITE" id="PS51038"/>
    </source>
</evidence>
<dbReference type="PROSITE" id="PS51293">
    <property type="entry name" value="SANT"/>
    <property type="match status" value="1"/>
</dbReference>
<dbReference type="InterPro" id="IPR029617">
    <property type="entry name" value="Snt2"/>
</dbReference>
<dbReference type="InterPro" id="IPR001025">
    <property type="entry name" value="BAH_dom"/>
</dbReference>
<feature type="compositionally biased region" description="Low complexity" evidence="5">
    <location>
        <begin position="515"/>
        <end position="529"/>
    </location>
</feature>
<evidence type="ECO:0000256" key="2">
    <source>
        <dbReference type="ARBA" id="ARBA00022771"/>
    </source>
</evidence>
<dbReference type="Gene3D" id="2.30.30.490">
    <property type="match status" value="1"/>
</dbReference>
<dbReference type="AlphaFoldDB" id="H0EJS0"/>
<dbReference type="FunFam" id="1.10.10.60:FF:000377">
    <property type="entry name" value="DNA-binding E3 ubiquitin-protein ligase"/>
    <property type="match status" value="1"/>
</dbReference>
<dbReference type="PROSITE" id="PS01359">
    <property type="entry name" value="ZF_PHD_1"/>
    <property type="match status" value="1"/>
</dbReference>
<sequence>MAPKDIGRKVNDTRQVFASMHTDVNPLTAIRGKCEIKHKSQIENMDAFRASKDSFYFEKLYDRYIHRYYEVVPTKAVINLPENVKKVLNERWVYILAETNRAKEYTTASKSYDRIHPRASSRLGPRHQANVIEWPGQPMQYVKPPEVKRKYTKGGAQKKETKISKEAIAAQEAEKLAREQRPKYITEEPPGLPRPDELKDPEVTANNVDLVDEDTRIRVVHEYVIKVIQQVSPLYHLPHMSTNLLDIAVEVLRSNMYDTEKALEAMKHVDKKVFKEPSPSAAELKKFEDGVSKFGSEWHSIKKHVKSMKPADIVRFYYTWKKSERGKHVWGNFSGRKGKKEAKRAEATKVAVKLQDDVADEYDDSAFDNDKAYQRKRGFQCKFCDTRSSRQWRRAPNTATGTTVYENPGKGTAKEKGAQLMVALCRRCAELWRRYAIQWEDVDELSKKAVLNGTKPFKRKIDEETIKEILAANEVSNESTNQSVIRPPLSTSSTPAPTAPLATGPEPPRKKVKTAVEPEVAEPAVQPAPVTAPPPPKKKVVPEKIAAPPPPPPAPEPPKAKTLACAICDLVEPKDQHLTCKECRLAVHRSCYGVVGDRSHAKWSCDMCSNDKNPQVSIHTEYDFVEPIKASHKKKTEKEREKERVEREKAQKDADFFHKKQLELNKPVNPREPLKRTANNNWVHVTCAVFTPEVKFGNAKALEPSEGIPSIPSSRYEDVCKCPSSITFRRALSQWTSPAKYPTCASFTSSEWICPTHGKRVSTTKIAAYELGDAYV</sequence>
<dbReference type="FunCoup" id="H0EJS0">
    <property type="interactions" value="42"/>
</dbReference>
<dbReference type="PANTHER" id="PTHR47672:SF1">
    <property type="entry name" value="E3 UBIQUITIN-PROTEIN LIGASE SNT2"/>
    <property type="match status" value="1"/>
</dbReference>
<dbReference type="InterPro" id="IPR019786">
    <property type="entry name" value="Zinc_finger_PHD-type_CS"/>
</dbReference>
<dbReference type="SUPFAM" id="SSF46689">
    <property type="entry name" value="Homeodomain-like"/>
    <property type="match status" value="1"/>
</dbReference>
<evidence type="ECO:0000256" key="3">
    <source>
        <dbReference type="ARBA" id="ARBA00022833"/>
    </source>
</evidence>
<dbReference type="GO" id="GO:0036205">
    <property type="term" value="P:histone catabolic process"/>
    <property type="evidence" value="ECO:0007669"/>
    <property type="project" value="TreeGrafter"/>
</dbReference>
<dbReference type="Pfam" id="PF13832">
    <property type="entry name" value="zf-HC5HC2H_2"/>
    <property type="match status" value="1"/>
</dbReference>
<feature type="coiled-coil region" evidence="4">
    <location>
        <begin position="628"/>
        <end position="655"/>
    </location>
</feature>
<protein>
    <submittedName>
        <fullName evidence="8">Putative SANT domain-containing protein 2</fullName>
    </submittedName>
</protein>
<dbReference type="OrthoDB" id="336088at2759"/>
<evidence type="ECO:0000256" key="4">
    <source>
        <dbReference type="SAM" id="Coils"/>
    </source>
</evidence>
<dbReference type="InterPro" id="IPR019787">
    <property type="entry name" value="Znf_PHD-finger"/>
</dbReference>
<keyword evidence="1" id="KW-0479">Metal-binding</keyword>
<gene>
    <name evidence="8" type="ORF">M7I_2800</name>
</gene>
<feature type="compositionally biased region" description="Low complexity" evidence="5">
    <location>
        <begin position="487"/>
        <end position="504"/>
    </location>
</feature>
<dbReference type="InterPro" id="IPR009057">
    <property type="entry name" value="Homeodomain-like_sf"/>
</dbReference>
<dbReference type="PROSITE" id="PS51038">
    <property type="entry name" value="BAH"/>
    <property type="match status" value="1"/>
</dbReference>
<feature type="domain" description="SANT" evidence="7">
    <location>
        <begin position="280"/>
        <end position="325"/>
    </location>
</feature>
<evidence type="ECO:0000256" key="5">
    <source>
        <dbReference type="SAM" id="MobiDB-lite"/>
    </source>
</evidence>
<dbReference type="Pfam" id="PF13831">
    <property type="entry name" value="PHD_2"/>
    <property type="match status" value="1"/>
</dbReference>
<keyword evidence="3" id="KW-0862">Zinc</keyword>
<name>H0EJS0_GLAL7</name>
<dbReference type="Pfam" id="PF01426">
    <property type="entry name" value="BAH"/>
    <property type="match status" value="1"/>
</dbReference>
<keyword evidence="2" id="KW-0863">Zinc-finger</keyword>
<proteinExistence type="predicted"/>
<dbReference type="InterPro" id="IPR013083">
    <property type="entry name" value="Znf_RING/FYVE/PHD"/>
</dbReference>
<keyword evidence="9" id="KW-1185">Reference proteome</keyword>
<dbReference type="SUPFAM" id="SSF57903">
    <property type="entry name" value="FYVE/PHD zinc finger"/>
    <property type="match status" value="1"/>
</dbReference>
<evidence type="ECO:0000313" key="8">
    <source>
        <dbReference type="EMBL" id="EHL01229.1"/>
    </source>
</evidence>
<dbReference type="Proteomes" id="UP000005446">
    <property type="component" value="Unassembled WGS sequence"/>
</dbReference>
<dbReference type="InParanoid" id="H0EJS0"/>
<dbReference type="Gene3D" id="3.30.40.10">
    <property type="entry name" value="Zinc/RING finger domain, C3HC4 (zinc finger)"/>
    <property type="match status" value="1"/>
</dbReference>
<dbReference type="GO" id="GO:0003682">
    <property type="term" value="F:chromatin binding"/>
    <property type="evidence" value="ECO:0007669"/>
    <property type="project" value="InterPro"/>
</dbReference>
<evidence type="ECO:0000256" key="1">
    <source>
        <dbReference type="ARBA" id="ARBA00022723"/>
    </source>
</evidence>
<dbReference type="GO" id="GO:0004842">
    <property type="term" value="F:ubiquitin-protein transferase activity"/>
    <property type="evidence" value="ECO:0007669"/>
    <property type="project" value="TreeGrafter"/>
</dbReference>
<feature type="domain" description="BAH" evidence="6">
    <location>
        <begin position="1"/>
        <end position="72"/>
    </location>
</feature>
<comment type="caution">
    <text evidence="8">The sequence shown here is derived from an EMBL/GenBank/DDBJ whole genome shotgun (WGS) entry which is preliminary data.</text>
</comment>
<evidence type="ECO:0000313" key="9">
    <source>
        <dbReference type="Proteomes" id="UP000005446"/>
    </source>
</evidence>
<feature type="compositionally biased region" description="Polar residues" evidence="5">
    <location>
        <begin position="475"/>
        <end position="484"/>
    </location>
</feature>
<dbReference type="InterPro" id="IPR017884">
    <property type="entry name" value="SANT_dom"/>
</dbReference>
<reference evidence="8 9" key="1">
    <citation type="journal article" date="2012" name="Eukaryot. Cell">
        <title>Genome sequence of the fungus Glarea lozoyensis: the first genome sequence of a species from the Helotiaceae family.</title>
        <authorList>
            <person name="Youssar L."/>
            <person name="Gruening B.A."/>
            <person name="Erxleben A."/>
            <person name="Guenther S."/>
            <person name="Huettel W."/>
        </authorList>
    </citation>
    <scope>NUCLEOTIDE SEQUENCE [LARGE SCALE GENOMIC DNA]</scope>
    <source>
        <strain evidence="9">ATCC 74030 / MF5533</strain>
    </source>
</reference>